<proteinExistence type="predicted"/>
<reference evidence="2" key="2">
    <citation type="journal article" date="2013" name="Mar. Genomics">
        <title>Expression of sulfatases in Rhodopirellula baltica and the diversity of sulfatases in the genus Rhodopirellula.</title>
        <authorList>
            <person name="Wegner C.E."/>
            <person name="Richter-Heitmann T."/>
            <person name="Klindworth A."/>
            <person name="Klockow C."/>
            <person name="Richter M."/>
            <person name="Achstetter T."/>
            <person name="Glockner F.O."/>
            <person name="Harder J."/>
        </authorList>
    </citation>
    <scope>NUCLEOTIDE SEQUENCE [LARGE SCALE GENOMIC DNA]</scope>
    <source>
        <strain evidence="2">6C</strain>
    </source>
</reference>
<feature type="region of interest" description="Disordered" evidence="1">
    <location>
        <begin position="24"/>
        <end position="50"/>
    </location>
</feature>
<protein>
    <submittedName>
        <fullName evidence="2">Uncharacterized protein</fullName>
    </submittedName>
</protein>
<comment type="caution">
    <text evidence="2">The sequence shown here is derived from an EMBL/GenBank/DDBJ whole genome shotgun (WGS) entry which is preliminary data.</text>
</comment>
<name>M2ACY6_9BACT</name>
<accession>M2ACY6</accession>
<dbReference type="PATRIC" id="fig|1263867.3.peg.4738"/>
<evidence type="ECO:0000256" key="1">
    <source>
        <dbReference type="SAM" id="MobiDB-lite"/>
    </source>
</evidence>
<reference evidence="2" key="1">
    <citation type="submission" date="2012-11" db="EMBL/GenBank/DDBJ databases">
        <title>Permanent draft genomes of Rhodopirellula europaea strain SH398 and 6C.</title>
        <authorList>
            <person name="Richter M."/>
            <person name="Richter-Heitmann T."/>
            <person name="Frank C."/>
            <person name="Harder J."/>
            <person name="Glockner F.O."/>
        </authorList>
    </citation>
    <scope>NUCLEOTIDE SEQUENCE</scope>
    <source>
        <strain evidence="2">6C</strain>
    </source>
</reference>
<sequence length="97" mass="10892">MDGLQETPAVDEIEKQFVYGEKAAAEKEQPVSRGSEAEQQQVMPQFKGRVPLTTRCRPELASAIKRASLERQLQGVEPSRIQDIIEQALEQWLANNA</sequence>
<dbReference type="EMBL" id="ANMO01000208">
    <property type="protein sequence ID" value="EMB14855.1"/>
    <property type="molecule type" value="Genomic_DNA"/>
</dbReference>
<gene>
    <name evidence="2" type="ORF">RE6C_04423</name>
</gene>
<evidence type="ECO:0000313" key="2">
    <source>
        <dbReference type="EMBL" id="EMB14855.1"/>
    </source>
</evidence>
<evidence type="ECO:0000313" key="3">
    <source>
        <dbReference type="Proteomes" id="UP000011529"/>
    </source>
</evidence>
<dbReference type="Proteomes" id="UP000011529">
    <property type="component" value="Unassembled WGS sequence"/>
</dbReference>
<keyword evidence="3" id="KW-1185">Reference proteome</keyword>
<dbReference type="AlphaFoldDB" id="M2ACY6"/>
<organism evidence="2 3">
    <name type="scientific">Rhodopirellula europaea 6C</name>
    <dbReference type="NCBI Taxonomy" id="1263867"/>
    <lineage>
        <taxon>Bacteria</taxon>
        <taxon>Pseudomonadati</taxon>
        <taxon>Planctomycetota</taxon>
        <taxon>Planctomycetia</taxon>
        <taxon>Pirellulales</taxon>
        <taxon>Pirellulaceae</taxon>
        <taxon>Rhodopirellula</taxon>
    </lineage>
</organism>